<dbReference type="Pfam" id="PF00168">
    <property type="entry name" value="C2"/>
    <property type="match status" value="1"/>
</dbReference>
<dbReference type="VEuPathDB" id="VectorBase:LDEU007771"/>
<dbReference type="AlphaFoldDB" id="A0A443S9N8"/>
<dbReference type="STRING" id="299467.A0A443S9N8"/>
<accession>A0A443S9N8</accession>
<dbReference type="EMBL" id="NCKV01005128">
    <property type="protein sequence ID" value="RWS24269.1"/>
    <property type="molecule type" value="Genomic_DNA"/>
</dbReference>
<keyword evidence="3" id="KW-1185">Reference proteome</keyword>
<dbReference type="PANTHER" id="PTHR45716">
    <property type="entry name" value="BITESIZE, ISOFORM I"/>
    <property type="match status" value="1"/>
</dbReference>
<feature type="domain" description="C2" evidence="1">
    <location>
        <begin position="200"/>
        <end position="333"/>
    </location>
</feature>
<dbReference type="GO" id="GO:0070382">
    <property type="term" value="C:exocytic vesicle"/>
    <property type="evidence" value="ECO:0007669"/>
    <property type="project" value="TreeGrafter"/>
</dbReference>
<organism evidence="2 3">
    <name type="scientific">Leptotrombidium deliense</name>
    <dbReference type="NCBI Taxonomy" id="299467"/>
    <lineage>
        <taxon>Eukaryota</taxon>
        <taxon>Metazoa</taxon>
        <taxon>Ecdysozoa</taxon>
        <taxon>Arthropoda</taxon>
        <taxon>Chelicerata</taxon>
        <taxon>Arachnida</taxon>
        <taxon>Acari</taxon>
        <taxon>Acariformes</taxon>
        <taxon>Trombidiformes</taxon>
        <taxon>Prostigmata</taxon>
        <taxon>Anystina</taxon>
        <taxon>Parasitengona</taxon>
        <taxon>Trombiculoidea</taxon>
        <taxon>Trombiculidae</taxon>
        <taxon>Leptotrombidium</taxon>
    </lineage>
</organism>
<evidence type="ECO:0000313" key="2">
    <source>
        <dbReference type="EMBL" id="RWS24269.1"/>
    </source>
</evidence>
<protein>
    <submittedName>
        <fullName evidence="2">Bitesize-like isoform</fullName>
    </submittedName>
</protein>
<dbReference type="OrthoDB" id="195679at2759"/>
<dbReference type="GO" id="GO:0006887">
    <property type="term" value="P:exocytosis"/>
    <property type="evidence" value="ECO:0007669"/>
    <property type="project" value="TreeGrafter"/>
</dbReference>
<dbReference type="PANTHER" id="PTHR45716:SF2">
    <property type="entry name" value="BITESIZE, ISOFORM I"/>
    <property type="match status" value="1"/>
</dbReference>
<gene>
    <name evidence="2" type="ORF">B4U80_13244</name>
</gene>
<dbReference type="SMART" id="SM00239">
    <property type="entry name" value="C2"/>
    <property type="match status" value="1"/>
</dbReference>
<sequence length="384" mass="43536">MGLISCCFLKESSDFETSDESSNLLASRDTVDDSENGEHEWITSSYTSYAYGTQSETDAATLTVTNNEEDACHSTTDGEVNDATLVHFRLRNDSITKHQLWVTVWQAFGGPCVQKAFKKDVKCYKRICLGEAVIPLTYTMIQYRENIPFALNEIKILPKFDFDFDDSVAIATGMICVKLKFVAKQCSENSMSFDNAKLNRNNNIELFRHCLSSHTLGSLEIRLVYARDIPLRASGKAPKAYCKCCLINIRGNGPPSDPLRQQTSIENSTCHPRWNHTITYRNFTLEQLEDCCLEITVWDHQSKSKRRFLGGVQLSSQPPHASISSNAVSSLIDSDESEYQLWQQLMKGKYRLWNESILKLRYFTPIGCSRSDDSFSSTITDCFE</sequence>
<dbReference type="InterPro" id="IPR000008">
    <property type="entry name" value="C2_dom"/>
</dbReference>
<dbReference type="PROSITE" id="PS50004">
    <property type="entry name" value="C2"/>
    <property type="match status" value="1"/>
</dbReference>
<name>A0A443S9N8_9ACAR</name>
<evidence type="ECO:0000313" key="3">
    <source>
        <dbReference type="Proteomes" id="UP000288716"/>
    </source>
</evidence>
<dbReference type="GO" id="GO:0005886">
    <property type="term" value="C:plasma membrane"/>
    <property type="evidence" value="ECO:0007669"/>
    <property type="project" value="TreeGrafter"/>
</dbReference>
<comment type="caution">
    <text evidence="2">The sequence shown here is derived from an EMBL/GenBank/DDBJ whole genome shotgun (WGS) entry which is preliminary data.</text>
</comment>
<proteinExistence type="predicted"/>
<reference evidence="2 3" key="1">
    <citation type="journal article" date="2018" name="Gigascience">
        <title>Genomes of trombidid mites reveal novel predicted allergens and laterally-transferred genes associated with secondary metabolism.</title>
        <authorList>
            <person name="Dong X."/>
            <person name="Chaisiri K."/>
            <person name="Xia D."/>
            <person name="Armstrong S.D."/>
            <person name="Fang Y."/>
            <person name="Donnelly M.J."/>
            <person name="Kadowaki T."/>
            <person name="McGarry J.W."/>
            <person name="Darby A.C."/>
            <person name="Makepeace B.L."/>
        </authorList>
    </citation>
    <scope>NUCLEOTIDE SEQUENCE [LARGE SCALE GENOMIC DNA]</scope>
    <source>
        <strain evidence="2">UoL-UT</strain>
    </source>
</reference>
<evidence type="ECO:0000259" key="1">
    <source>
        <dbReference type="PROSITE" id="PS50004"/>
    </source>
</evidence>
<dbReference type="SUPFAM" id="SSF49562">
    <property type="entry name" value="C2 domain (Calcium/lipid-binding domain, CaLB)"/>
    <property type="match status" value="1"/>
</dbReference>
<dbReference type="InterPro" id="IPR035892">
    <property type="entry name" value="C2_domain_sf"/>
</dbReference>
<dbReference type="Proteomes" id="UP000288716">
    <property type="component" value="Unassembled WGS sequence"/>
</dbReference>
<dbReference type="GO" id="GO:0042043">
    <property type="term" value="F:neurexin family protein binding"/>
    <property type="evidence" value="ECO:0007669"/>
    <property type="project" value="TreeGrafter"/>
</dbReference>
<dbReference type="Gene3D" id="2.60.40.150">
    <property type="entry name" value="C2 domain"/>
    <property type="match status" value="1"/>
</dbReference>